<protein>
    <submittedName>
        <fullName evidence="2">DUF3794 domain-containing protein</fullName>
    </submittedName>
</protein>
<reference evidence="2 3" key="1">
    <citation type="submission" date="2018-08" db="EMBL/GenBank/DDBJ databases">
        <title>The metabolism and importance of syntrophic acetate oxidation coupled to methane or sulfide production in haloalkaline environments.</title>
        <authorList>
            <person name="Timmers P.H.A."/>
            <person name="Vavourakis C.D."/>
            <person name="Sorokin D.Y."/>
            <person name="Sinninghe Damste J.S."/>
            <person name="Muyzer G."/>
            <person name="Stams A.J.M."/>
            <person name="Plugge C.M."/>
        </authorList>
    </citation>
    <scope>NUCLEOTIDE SEQUENCE [LARGE SCALE GENOMIC DNA]</scope>
    <source>
        <strain evidence="2">MSAO_Bac1</strain>
    </source>
</reference>
<dbReference type="InterPro" id="IPR024300">
    <property type="entry name" value="SipL_SPOCS_dom"/>
</dbReference>
<proteinExistence type="predicted"/>
<dbReference type="AlphaFoldDB" id="A0A424YH06"/>
<dbReference type="Proteomes" id="UP000285138">
    <property type="component" value="Unassembled WGS sequence"/>
</dbReference>
<comment type="caution">
    <text evidence="2">The sequence shown here is derived from an EMBL/GenBank/DDBJ whole genome shotgun (WGS) entry which is preliminary data.</text>
</comment>
<gene>
    <name evidence="2" type="ORF">D5R97_02630</name>
</gene>
<sequence>MISELEVKKRLLKVDKVIGETTVRKVIEATITLPIQAIKIFDVVAKINDLDTEVRNDGVLVAGNINKQLFVVDEGDIVRHIDEEVSFRQFIQIEGALPNMKAQVKARIIDVEAQLINDIEVRQQIVLELFVKVTEVKQIQVITDVIGGPKNLVVDKKLLKVESVIGEDEVSEVIKNTVQLPITAKKIFQIVPEVRNVQTEIKTDLVIIRGIVHKQIFLVDEGDLVRHVKEDVPFSITVPIHGARPNMNVQVNINVLIEQFQLIDPPSRKLKQFILLDIFVKVTETVQIKVVTDVRGTGIKTRKKLLKVDQVVDDVLQKETVESQIQLPIGAEKIFRIIAEITDVESEIVNGRVIIRGVLHKQIFFVDKSGLLRHVRENVPFQIIKRVPEARPDMNIQERLKIIGDIDFQLIDKKNLRQTAIIEVFIKITEVEQLEVVVDVIWKPPYSKPYSS</sequence>
<dbReference type="EMBL" id="QZAA01000073">
    <property type="protein sequence ID" value="RQD77321.1"/>
    <property type="molecule type" value="Genomic_DNA"/>
</dbReference>
<accession>A0A424YH06</accession>
<evidence type="ECO:0000259" key="1">
    <source>
        <dbReference type="Pfam" id="PF12673"/>
    </source>
</evidence>
<feature type="domain" description="SipL SPOCS" evidence="1">
    <location>
        <begin position="332"/>
        <end position="409"/>
    </location>
</feature>
<feature type="domain" description="SipL SPOCS" evidence="1">
    <location>
        <begin position="185"/>
        <end position="255"/>
    </location>
</feature>
<evidence type="ECO:0000313" key="2">
    <source>
        <dbReference type="EMBL" id="RQD77321.1"/>
    </source>
</evidence>
<evidence type="ECO:0000313" key="3">
    <source>
        <dbReference type="Proteomes" id="UP000285138"/>
    </source>
</evidence>
<name>A0A424YH06_9FIRM</name>
<feature type="domain" description="SipL SPOCS" evidence="1">
    <location>
        <begin position="39"/>
        <end position="116"/>
    </location>
</feature>
<dbReference type="Pfam" id="PF12673">
    <property type="entry name" value="SipL"/>
    <property type="match status" value="3"/>
</dbReference>
<organism evidence="2 3">
    <name type="scientific">Candidatus Syntrophonatronum acetioxidans</name>
    <dbReference type="NCBI Taxonomy" id="1795816"/>
    <lineage>
        <taxon>Bacteria</taxon>
        <taxon>Bacillati</taxon>
        <taxon>Bacillota</taxon>
        <taxon>Clostridia</taxon>
        <taxon>Eubacteriales</taxon>
        <taxon>Syntrophomonadaceae</taxon>
        <taxon>Candidatus Syntrophonatronum</taxon>
    </lineage>
</organism>